<organism evidence="2 3">
    <name type="scientific">Trifolium pratense</name>
    <name type="common">Red clover</name>
    <dbReference type="NCBI Taxonomy" id="57577"/>
    <lineage>
        <taxon>Eukaryota</taxon>
        <taxon>Viridiplantae</taxon>
        <taxon>Streptophyta</taxon>
        <taxon>Embryophyta</taxon>
        <taxon>Tracheophyta</taxon>
        <taxon>Spermatophyta</taxon>
        <taxon>Magnoliopsida</taxon>
        <taxon>eudicotyledons</taxon>
        <taxon>Gunneridae</taxon>
        <taxon>Pentapetalae</taxon>
        <taxon>rosids</taxon>
        <taxon>fabids</taxon>
        <taxon>Fabales</taxon>
        <taxon>Fabaceae</taxon>
        <taxon>Papilionoideae</taxon>
        <taxon>50 kb inversion clade</taxon>
        <taxon>NPAAA clade</taxon>
        <taxon>Hologalegina</taxon>
        <taxon>IRL clade</taxon>
        <taxon>Trifolieae</taxon>
        <taxon>Trifolium</taxon>
    </lineage>
</organism>
<gene>
    <name evidence="2" type="ORF">L195_g054414</name>
</gene>
<sequence length="222" mass="23781">MSELYLSENPFGTAHVESLVDASVKNANVESSGKATKESSKSEAEQVDKETPSERDNPSSGETLEKSKTVAENFAEASKPNVPENVAIPTDATADVVDKPEKKTNSNPDAAQDVEPPTDMTDAAKDVEASKEASSPNAVTATESFGSGSDTEASTEEEVNKNEGTPEDVADSEPENEDVENFGRTTNEYQTMVDLDEIESEEDPQPPPAQKGIGRRLRSRNT</sequence>
<evidence type="ECO:0000256" key="1">
    <source>
        <dbReference type="SAM" id="MobiDB-lite"/>
    </source>
</evidence>
<protein>
    <submittedName>
        <fullName evidence="2">Uncharacterized protein</fullName>
    </submittedName>
</protein>
<evidence type="ECO:0000313" key="3">
    <source>
        <dbReference type="Proteomes" id="UP000236291"/>
    </source>
</evidence>
<proteinExistence type="predicted"/>
<name>A0A2K3KFX0_TRIPR</name>
<feature type="compositionally biased region" description="Basic residues" evidence="1">
    <location>
        <begin position="213"/>
        <end position="222"/>
    </location>
</feature>
<feature type="compositionally biased region" description="Acidic residues" evidence="1">
    <location>
        <begin position="194"/>
        <end position="204"/>
    </location>
</feature>
<feature type="compositionally biased region" description="Polar residues" evidence="1">
    <location>
        <begin position="132"/>
        <end position="152"/>
    </location>
</feature>
<feature type="compositionally biased region" description="Basic and acidic residues" evidence="1">
    <location>
        <begin position="35"/>
        <end position="69"/>
    </location>
</feature>
<feature type="compositionally biased region" description="Basic and acidic residues" evidence="1">
    <location>
        <begin position="122"/>
        <end position="131"/>
    </location>
</feature>
<evidence type="ECO:0000313" key="2">
    <source>
        <dbReference type="EMBL" id="PNX65186.1"/>
    </source>
</evidence>
<dbReference type="AlphaFoldDB" id="A0A2K3KFX0"/>
<dbReference type="EMBL" id="ASHM01095062">
    <property type="protein sequence ID" value="PNX65186.1"/>
    <property type="molecule type" value="Genomic_DNA"/>
</dbReference>
<feature type="compositionally biased region" description="Acidic residues" evidence="1">
    <location>
        <begin position="165"/>
        <end position="180"/>
    </location>
</feature>
<reference evidence="2 3" key="2">
    <citation type="journal article" date="2017" name="Front. Plant Sci.">
        <title>Gene Classification and Mining of Molecular Markers Useful in Red Clover (Trifolium pratense) Breeding.</title>
        <authorList>
            <person name="Istvanek J."/>
            <person name="Dluhosova J."/>
            <person name="Dluhos P."/>
            <person name="Patkova L."/>
            <person name="Nedelnik J."/>
            <person name="Repkova J."/>
        </authorList>
    </citation>
    <scope>NUCLEOTIDE SEQUENCE [LARGE SCALE GENOMIC DNA]</scope>
    <source>
        <strain evidence="3">cv. Tatra</strain>
        <tissue evidence="2">Young leaves</tissue>
    </source>
</reference>
<dbReference type="Proteomes" id="UP000236291">
    <property type="component" value="Unassembled WGS sequence"/>
</dbReference>
<feature type="region of interest" description="Disordered" evidence="1">
    <location>
        <begin position="28"/>
        <end position="222"/>
    </location>
</feature>
<accession>A0A2K3KFX0</accession>
<reference evidence="2 3" key="1">
    <citation type="journal article" date="2014" name="Am. J. Bot.">
        <title>Genome assembly and annotation for red clover (Trifolium pratense; Fabaceae).</title>
        <authorList>
            <person name="Istvanek J."/>
            <person name="Jaros M."/>
            <person name="Krenek A."/>
            <person name="Repkova J."/>
        </authorList>
    </citation>
    <scope>NUCLEOTIDE SEQUENCE [LARGE SCALE GENOMIC DNA]</scope>
    <source>
        <strain evidence="3">cv. Tatra</strain>
        <tissue evidence="2">Young leaves</tissue>
    </source>
</reference>
<comment type="caution">
    <text evidence="2">The sequence shown here is derived from an EMBL/GenBank/DDBJ whole genome shotgun (WGS) entry which is preliminary data.</text>
</comment>